<dbReference type="Proteomes" id="UP000646827">
    <property type="component" value="Unassembled WGS sequence"/>
</dbReference>
<feature type="non-terminal residue" evidence="2">
    <location>
        <position position="1"/>
    </location>
</feature>
<sequence length="337" mass="38215">FYQSVYPQYAHPPPPPDWYRFMQEVRSWMAKVDDKVTHIESSISRIEEALSVHNPADVQQQQQQQKQQDLQQRFVHEDPLLDVSRDNKLYKRMADYHIPAAGVIRKPDASKITQGLVRKHFIGEVLQLTGLNEEAMMDSMVKMMDGFRERLLAIWDARPNKTMKTFHGLTETVRDKLAMDVSLFLKHHLDDIPIDLCEKNWVSLYLVYHLFEKYISTSQRDKSRRTPARTVSMYSGSYMDTASEGGSSAIMSSTFFDDEDDNSTAANTSLSAAATSSTTTTIQNHHLPSFSIPSSSSIPSTSDPVIFMQDNRYPKRPQGNFGLSSSSPSSSSSSSKR</sequence>
<dbReference type="OrthoDB" id="10404863at2759"/>
<gene>
    <name evidence="2" type="ORF">INT45_004207</name>
</gene>
<feature type="compositionally biased region" description="Low complexity" evidence="1">
    <location>
        <begin position="288"/>
        <end position="306"/>
    </location>
</feature>
<comment type="caution">
    <text evidence="2">The sequence shown here is derived from an EMBL/GenBank/DDBJ whole genome shotgun (WGS) entry which is preliminary data.</text>
</comment>
<dbReference type="EMBL" id="JAEPRB010001300">
    <property type="protein sequence ID" value="KAG2205755.1"/>
    <property type="molecule type" value="Genomic_DNA"/>
</dbReference>
<feature type="region of interest" description="Disordered" evidence="1">
    <location>
        <begin position="285"/>
        <end position="337"/>
    </location>
</feature>
<name>A0A8H7R8Q1_9FUNG</name>
<protein>
    <submittedName>
        <fullName evidence="2">Uncharacterized protein</fullName>
    </submittedName>
</protein>
<organism evidence="2 3">
    <name type="scientific">Circinella minor</name>
    <dbReference type="NCBI Taxonomy" id="1195481"/>
    <lineage>
        <taxon>Eukaryota</taxon>
        <taxon>Fungi</taxon>
        <taxon>Fungi incertae sedis</taxon>
        <taxon>Mucoromycota</taxon>
        <taxon>Mucoromycotina</taxon>
        <taxon>Mucoromycetes</taxon>
        <taxon>Mucorales</taxon>
        <taxon>Lichtheimiaceae</taxon>
        <taxon>Circinella</taxon>
    </lineage>
</organism>
<reference evidence="2 3" key="1">
    <citation type="submission" date="2020-12" db="EMBL/GenBank/DDBJ databases">
        <title>Metabolic potential, ecology and presence of endohyphal bacteria is reflected in genomic diversity of Mucoromycotina.</title>
        <authorList>
            <person name="Muszewska A."/>
            <person name="Okrasinska A."/>
            <person name="Steczkiewicz K."/>
            <person name="Drgas O."/>
            <person name="Orlowska M."/>
            <person name="Perlinska-Lenart U."/>
            <person name="Aleksandrzak-Piekarczyk T."/>
            <person name="Szatraj K."/>
            <person name="Zielenkiewicz U."/>
            <person name="Pilsyk S."/>
            <person name="Malc E."/>
            <person name="Mieczkowski P."/>
            <person name="Kruszewska J.S."/>
            <person name="Biernat P."/>
            <person name="Pawlowska J."/>
        </authorList>
    </citation>
    <scope>NUCLEOTIDE SEQUENCE [LARGE SCALE GENOMIC DNA]</scope>
    <source>
        <strain evidence="2 3">CBS 142.35</strain>
    </source>
</reference>
<evidence type="ECO:0000313" key="2">
    <source>
        <dbReference type="EMBL" id="KAG2205755.1"/>
    </source>
</evidence>
<feature type="compositionally biased region" description="Low complexity" evidence="1">
    <location>
        <begin position="324"/>
        <end position="337"/>
    </location>
</feature>
<evidence type="ECO:0000313" key="3">
    <source>
        <dbReference type="Proteomes" id="UP000646827"/>
    </source>
</evidence>
<dbReference type="AlphaFoldDB" id="A0A8H7R8Q1"/>
<proteinExistence type="predicted"/>
<evidence type="ECO:0000256" key="1">
    <source>
        <dbReference type="SAM" id="MobiDB-lite"/>
    </source>
</evidence>
<keyword evidence="3" id="KW-1185">Reference proteome</keyword>
<accession>A0A8H7R8Q1</accession>